<dbReference type="GO" id="GO:0003700">
    <property type="term" value="F:DNA-binding transcription factor activity"/>
    <property type="evidence" value="ECO:0007669"/>
    <property type="project" value="TreeGrafter"/>
</dbReference>
<evidence type="ECO:0000256" key="4">
    <source>
        <dbReference type="SAM" id="MobiDB-lite"/>
    </source>
</evidence>
<name>A0A830BQA4_9LAMI</name>
<keyword evidence="7" id="KW-1185">Reference proteome</keyword>
<dbReference type="GO" id="GO:0003680">
    <property type="term" value="F:minor groove of adenine-thymine-rich DNA binding"/>
    <property type="evidence" value="ECO:0007669"/>
    <property type="project" value="InterPro"/>
</dbReference>
<dbReference type="Gene3D" id="3.30.1330.80">
    <property type="entry name" value="Hypothetical protein, similar to alpha- acetolactate decarboxylase, domain 2"/>
    <property type="match status" value="1"/>
</dbReference>
<feature type="non-terminal residue" evidence="6">
    <location>
        <position position="1"/>
    </location>
</feature>
<reference evidence="6" key="1">
    <citation type="submission" date="2020-07" db="EMBL/GenBank/DDBJ databases">
        <title>Ethylene signaling mediates host invasion by parasitic plants.</title>
        <authorList>
            <person name="Yoshida S."/>
        </authorList>
    </citation>
    <scope>NUCLEOTIDE SEQUENCE</scope>
    <source>
        <strain evidence="6">Okayama</strain>
    </source>
</reference>
<gene>
    <name evidence="6" type="ORF">PHJA_000745400</name>
</gene>
<keyword evidence="2 6" id="KW-0238">DNA-binding</keyword>
<proteinExistence type="predicted"/>
<feature type="domain" description="PPC" evidence="5">
    <location>
        <begin position="28"/>
        <end position="140"/>
    </location>
</feature>
<dbReference type="Pfam" id="PF03479">
    <property type="entry name" value="PCC"/>
    <property type="match status" value="1"/>
</dbReference>
<feature type="compositionally biased region" description="Basic residues" evidence="4">
    <location>
        <begin position="46"/>
        <end position="57"/>
    </location>
</feature>
<dbReference type="PANTHER" id="PTHR31100">
    <property type="entry name" value="AT-HOOK MOTIF NUCLEAR-LOCALIZED PROTEIN 15"/>
    <property type="match status" value="1"/>
</dbReference>
<dbReference type="InterPro" id="IPR014476">
    <property type="entry name" value="AHL15-29"/>
</dbReference>
<dbReference type="InterPro" id="IPR005175">
    <property type="entry name" value="PPC_dom"/>
</dbReference>
<organism evidence="6 7">
    <name type="scientific">Phtheirospermum japonicum</name>
    <dbReference type="NCBI Taxonomy" id="374723"/>
    <lineage>
        <taxon>Eukaryota</taxon>
        <taxon>Viridiplantae</taxon>
        <taxon>Streptophyta</taxon>
        <taxon>Embryophyta</taxon>
        <taxon>Tracheophyta</taxon>
        <taxon>Spermatophyta</taxon>
        <taxon>Magnoliopsida</taxon>
        <taxon>eudicotyledons</taxon>
        <taxon>Gunneridae</taxon>
        <taxon>Pentapetalae</taxon>
        <taxon>asterids</taxon>
        <taxon>lamiids</taxon>
        <taxon>Lamiales</taxon>
        <taxon>Orobanchaceae</taxon>
        <taxon>Orobanchaceae incertae sedis</taxon>
        <taxon>Phtheirospermum</taxon>
    </lineage>
</organism>
<dbReference type="EMBL" id="BMAC01000117">
    <property type="protein sequence ID" value="GFP86015.1"/>
    <property type="molecule type" value="Genomic_DNA"/>
</dbReference>
<dbReference type="CDD" id="cd11378">
    <property type="entry name" value="DUF296"/>
    <property type="match status" value="1"/>
</dbReference>
<feature type="region of interest" description="Disordered" evidence="4">
    <location>
        <begin position="1"/>
        <end position="57"/>
    </location>
</feature>
<dbReference type="GO" id="GO:0010228">
    <property type="term" value="P:vegetative to reproductive phase transition of meristem"/>
    <property type="evidence" value="ECO:0007669"/>
    <property type="project" value="TreeGrafter"/>
</dbReference>
<dbReference type="PANTHER" id="PTHR31100:SF2">
    <property type="entry name" value="AT-HOOK MOTIF NUCLEAR-LOCALIZED PROTEIN 18-RELATED"/>
    <property type="match status" value="1"/>
</dbReference>
<evidence type="ECO:0000256" key="1">
    <source>
        <dbReference type="ARBA" id="ARBA00023015"/>
    </source>
</evidence>
<accession>A0A830BQA4</accession>
<evidence type="ECO:0000313" key="6">
    <source>
        <dbReference type="EMBL" id="GFP86015.1"/>
    </source>
</evidence>
<evidence type="ECO:0000259" key="5">
    <source>
        <dbReference type="PROSITE" id="PS51742"/>
    </source>
</evidence>
<comment type="caution">
    <text evidence="6">The sequence shown here is derived from an EMBL/GenBank/DDBJ whole genome shotgun (WGS) entry which is preliminary data.</text>
</comment>
<dbReference type="AlphaFoldDB" id="A0A830BQA4"/>
<dbReference type="SUPFAM" id="SSF117856">
    <property type="entry name" value="AF0104/ALDC/Ptd012-like"/>
    <property type="match status" value="1"/>
</dbReference>
<dbReference type="PROSITE" id="PS51742">
    <property type="entry name" value="PPC"/>
    <property type="match status" value="1"/>
</dbReference>
<evidence type="ECO:0000256" key="3">
    <source>
        <dbReference type="ARBA" id="ARBA00023163"/>
    </source>
</evidence>
<dbReference type="OrthoDB" id="1932529at2759"/>
<keyword evidence="1" id="KW-0805">Transcription regulation</keyword>
<evidence type="ECO:0000256" key="2">
    <source>
        <dbReference type="ARBA" id="ARBA00023125"/>
    </source>
</evidence>
<sequence>RRRDGRGHAPAPRPARRVEEQAQAAHHHNPGQRQRAQIPRDGDRQRLRHPGQHLHLRHAPPEGVCILSATGTVTNVTLRQPAAPGSVLTLQGRFEILSLSGSFLPPPARRGVRAEHIPRRLAGAGGRRIGGGAAAGFGRW</sequence>
<dbReference type="Proteomes" id="UP000653305">
    <property type="component" value="Unassembled WGS sequence"/>
</dbReference>
<dbReference type="GO" id="GO:0005634">
    <property type="term" value="C:nucleus"/>
    <property type="evidence" value="ECO:0007669"/>
    <property type="project" value="TreeGrafter"/>
</dbReference>
<keyword evidence="3" id="KW-0804">Transcription</keyword>
<evidence type="ECO:0000313" key="7">
    <source>
        <dbReference type="Proteomes" id="UP000653305"/>
    </source>
</evidence>
<protein>
    <submittedName>
        <fullName evidence="6">Putative DNA-binding protein escarola</fullName>
    </submittedName>
</protein>